<reference evidence="3" key="1">
    <citation type="journal article" date="2017" name="Nat. Commun.">
        <title>The asparagus genome sheds light on the origin and evolution of a young Y chromosome.</title>
        <authorList>
            <person name="Harkess A."/>
            <person name="Zhou J."/>
            <person name="Xu C."/>
            <person name="Bowers J.E."/>
            <person name="Van der Hulst R."/>
            <person name="Ayyampalayam S."/>
            <person name="Mercati F."/>
            <person name="Riccardi P."/>
            <person name="McKain M.R."/>
            <person name="Kakrana A."/>
            <person name="Tang H."/>
            <person name="Ray J."/>
            <person name="Groenendijk J."/>
            <person name="Arikit S."/>
            <person name="Mathioni S.M."/>
            <person name="Nakano M."/>
            <person name="Shan H."/>
            <person name="Telgmann-Rauber A."/>
            <person name="Kanno A."/>
            <person name="Yue Z."/>
            <person name="Chen H."/>
            <person name="Li W."/>
            <person name="Chen Y."/>
            <person name="Xu X."/>
            <person name="Zhang Y."/>
            <person name="Luo S."/>
            <person name="Chen H."/>
            <person name="Gao J."/>
            <person name="Mao Z."/>
            <person name="Pires J.C."/>
            <person name="Luo M."/>
            <person name="Kudrna D."/>
            <person name="Wing R.A."/>
            <person name="Meyers B.C."/>
            <person name="Yi K."/>
            <person name="Kong H."/>
            <person name="Lavrijsen P."/>
            <person name="Sunseri F."/>
            <person name="Falavigna A."/>
            <person name="Ye Y."/>
            <person name="Leebens-Mack J.H."/>
            <person name="Chen G."/>
        </authorList>
    </citation>
    <scope>NUCLEOTIDE SEQUENCE [LARGE SCALE GENOMIC DNA]</scope>
    <source>
        <strain evidence="3">cv. DH0086</strain>
    </source>
</reference>
<feature type="compositionally biased region" description="Polar residues" evidence="1">
    <location>
        <begin position="104"/>
        <end position="130"/>
    </location>
</feature>
<sequence>MINTPSEMGLMLAKPRLASTEVPLSEQSSNTWCAGGEMPTVPTCKLREESPAAMVVSFEAINKNLKSPNPIMPKQQEVAKRKRINKKLRPEDHSTDTSPPRPLSCSTYHSSKQTPPSKSLSNHQNSSPRT</sequence>
<gene>
    <name evidence="2" type="ORF">A4U43_C01F17040</name>
</gene>
<dbReference type="AlphaFoldDB" id="A0A5P1FUN6"/>
<evidence type="ECO:0000256" key="1">
    <source>
        <dbReference type="SAM" id="MobiDB-lite"/>
    </source>
</evidence>
<organism evidence="2 3">
    <name type="scientific">Asparagus officinalis</name>
    <name type="common">Garden asparagus</name>
    <dbReference type="NCBI Taxonomy" id="4686"/>
    <lineage>
        <taxon>Eukaryota</taxon>
        <taxon>Viridiplantae</taxon>
        <taxon>Streptophyta</taxon>
        <taxon>Embryophyta</taxon>
        <taxon>Tracheophyta</taxon>
        <taxon>Spermatophyta</taxon>
        <taxon>Magnoliopsida</taxon>
        <taxon>Liliopsida</taxon>
        <taxon>Asparagales</taxon>
        <taxon>Asparagaceae</taxon>
        <taxon>Asparagoideae</taxon>
        <taxon>Asparagus</taxon>
    </lineage>
</organism>
<proteinExistence type="predicted"/>
<feature type="region of interest" description="Disordered" evidence="1">
    <location>
        <begin position="19"/>
        <end position="38"/>
    </location>
</feature>
<protein>
    <submittedName>
        <fullName evidence="2">Uncharacterized protein</fullName>
    </submittedName>
</protein>
<dbReference type="EMBL" id="CM007381">
    <property type="protein sequence ID" value="ONK80380.1"/>
    <property type="molecule type" value="Genomic_DNA"/>
</dbReference>
<evidence type="ECO:0000313" key="3">
    <source>
        <dbReference type="Proteomes" id="UP000243459"/>
    </source>
</evidence>
<accession>A0A5P1FUN6</accession>
<dbReference type="Gramene" id="ONK80380">
    <property type="protein sequence ID" value="ONK80380"/>
    <property type="gene ID" value="A4U43_C01F17040"/>
</dbReference>
<keyword evidence="3" id="KW-1185">Reference proteome</keyword>
<dbReference type="Proteomes" id="UP000243459">
    <property type="component" value="Chromosome 1"/>
</dbReference>
<feature type="region of interest" description="Disordered" evidence="1">
    <location>
        <begin position="64"/>
        <end position="130"/>
    </location>
</feature>
<evidence type="ECO:0000313" key="2">
    <source>
        <dbReference type="EMBL" id="ONK80380.1"/>
    </source>
</evidence>
<name>A0A5P1FUN6_ASPOF</name>